<evidence type="ECO:0000313" key="2">
    <source>
        <dbReference type="EMBL" id="OQS42355.1"/>
    </source>
</evidence>
<organism evidence="2 3">
    <name type="scientific">Chromobacterium haemolyticum</name>
    <dbReference type="NCBI Taxonomy" id="394935"/>
    <lineage>
        <taxon>Bacteria</taxon>
        <taxon>Pseudomonadati</taxon>
        <taxon>Pseudomonadota</taxon>
        <taxon>Betaproteobacteria</taxon>
        <taxon>Neisseriales</taxon>
        <taxon>Chromobacteriaceae</taxon>
        <taxon>Chromobacterium</taxon>
    </lineage>
</organism>
<feature type="region of interest" description="Disordered" evidence="1">
    <location>
        <begin position="42"/>
        <end position="68"/>
    </location>
</feature>
<dbReference type="EMBL" id="MUKV01000005">
    <property type="protein sequence ID" value="OQS42355.1"/>
    <property type="molecule type" value="Genomic_DNA"/>
</dbReference>
<accession>A0A1W0D5N6</accession>
<proteinExistence type="predicted"/>
<feature type="compositionally biased region" description="Basic and acidic residues" evidence="1">
    <location>
        <begin position="49"/>
        <end position="61"/>
    </location>
</feature>
<sequence length="68" mass="6968">MKEQTLSAKYRVEVGRGDTAMPAGMAKVLDMLGASIQPPANKAMGVEEANPKADANGETKVGKAPAAP</sequence>
<reference evidence="2 3" key="1">
    <citation type="submission" date="2017-02" db="EMBL/GenBank/DDBJ databases">
        <title>Chromobacterium haemolyticum H5244.</title>
        <authorList>
            <person name="Gulvik C.A."/>
        </authorList>
    </citation>
    <scope>NUCLEOTIDE SEQUENCE [LARGE SCALE GENOMIC DNA]</scope>
    <source>
        <strain evidence="2 3">H5244</strain>
    </source>
</reference>
<dbReference type="Proteomes" id="UP000192721">
    <property type="component" value="Unassembled WGS sequence"/>
</dbReference>
<evidence type="ECO:0000313" key="3">
    <source>
        <dbReference type="Proteomes" id="UP000192721"/>
    </source>
</evidence>
<comment type="caution">
    <text evidence="2">The sequence shown here is derived from an EMBL/GenBank/DDBJ whole genome shotgun (WGS) entry which is preliminary data.</text>
</comment>
<evidence type="ECO:0000256" key="1">
    <source>
        <dbReference type="SAM" id="MobiDB-lite"/>
    </source>
</evidence>
<name>A0A1W0D5N6_9NEIS</name>
<dbReference type="RefSeq" id="WP_081554933.1">
    <property type="nucleotide sequence ID" value="NZ_MUKV01000005.1"/>
</dbReference>
<gene>
    <name evidence="2" type="ORF">B0T45_06085</name>
</gene>
<dbReference type="AlphaFoldDB" id="A0A1W0D5N6"/>
<protein>
    <submittedName>
        <fullName evidence="2">Uncharacterized protein</fullName>
    </submittedName>
</protein>